<dbReference type="RefSeq" id="WP_092793706.1">
    <property type="nucleotide sequence ID" value="NZ_FOPC01000014.1"/>
</dbReference>
<dbReference type="EMBL" id="FOPC01000014">
    <property type="protein sequence ID" value="SFH04937.1"/>
    <property type="molecule type" value="Genomic_DNA"/>
</dbReference>
<keyword evidence="2" id="KW-0413">Isomerase</keyword>
<dbReference type="InterPro" id="IPR050099">
    <property type="entry name" value="SIS_GmhA/DiaA_subfam"/>
</dbReference>
<dbReference type="SUPFAM" id="SSF53697">
    <property type="entry name" value="SIS domain"/>
    <property type="match status" value="1"/>
</dbReference>
<feature type="domain" description="SIS" evidence="1">
    <location>
        <begin position="34"/>
        <end position="217"/>
    </location>
</feature>
<evidence type="ECO:0000313" key="3">
    <source>
        <dbReference type="Proteomes" id="UP000199642"/>
    </source>
</evidence>
<dbReference type="NCBIfam" id="NF002805">
    <property type="entry name" value="PRK02947.1"/>
    <property type="match status" value="1"/>
</dbReference>
<evidence type="ECO:0000259" key="1">
    <source>
        <dbReference type="PROSITE" id="PS51464"/>
    </source>
</evidence>
<gene>
    <name evidence="2" type="ORF">SAMN04487988_11465</name>
</gene>
<dbReference type="OrthoDB" id="9805185at2"/>
<dbReference type="CDD" id="cd05013">
    <property type="entry name" value="SIS_RpiR"/>
    <property type="match status" value="1"/>
</dbReference>
<dbReference type="GO" id="GO:1901135">
    <property type="term" value="P:carbohydrate derivative metabolic process"/>
    <property type="evidence" value="ECO:0007669"/>
    <property type="project" value="InterPro"/>
</dbReference>
<dbReference type="Gene3D" id="3.40.50.10490">
    <property type="entry name" value="Glucose-6-phosphate isomerase like protein, domain 1"/>
    <property type="match status" value="1"/>
</dbReference>
<sequence length="246" mass="27431">MKNKALFRFQTELNIRFKKAFLQAKKLEKAAEWVADCISKNGWIYTTGTGHSHILAEEIFYRAGGFARIRPIFHEALMLHQSASESTEFERKPDLAAKILNDYPIQKNDLFLLSSNSGRNSVILDFALEAQKLGAKVIAITNLTHSQQVTSRHSSGKKLFEVVDLYLDNCGDFGDACLEIEGLEMKVGATSTVMGTALLQAIMVQAVELLMKKNIIPELFSSSNTDQGEKQNQALIAKYKDQVKGL</sequence>
<dbReference type="AlphaFoldDB" id="A0A1I2WW37"/>
<dbReference type="Pfam" id="PF13580">
    <property type="entry name" value="SIS_2"/>
    <property type="match status" value="1"/>
</dbReference>
<protein>
    <submittedName>
        <fullName evidence="2">Uncharacterized protein, contains SIS (Sugar ISomerase) phosphosugar binding domain</fullName>
    </submittedName>
</protein>
<dbReference type="PANTHER" id="PTHR30390:SF7">
    <property type="entry name" value="PHOSPHOHEPTOSE ISOMERASE"/>
    <property type="match status" value="1"/>
</dbReference>
<organism evidence="2 3">
    <name type="scientific">Algoriphagus hitonicola</name>
    <dbReference type="NCBI Taxonomy" id="435880"/>
    <lineage>
        <taxon>Bacteria</taxon>
        <taxon>Pseudomonadati</taxon>
        <taxon>Bacteroidota</taxon>
        <taxon>Cytophagia</taxon>
        <taxon>Cytophagales</taxon>
        <taxon>Cyclobacteriaceae</taxon>
        <taxon>Algoriphagus</taxon>
    </lineage>
</organism>
<name>A0A1I2WW37_9BACT</name>
<reference evidence="3" key="1">
    <citation type="submission" date="2016-10" db="EMBL/GenBank/DDBJ databases">
        <authorList>
            <person name="Varghese N."/>
            <person name="Submissions S."/>
        </authorList>
    </citation>
    <scope>NUCLEOTIDE SEQUENCE [LARGE SCALE GENOMIC DNA]</scope>
    <source>
        <strain evidence="3">DSM 19315</strain>
    </source>
</reference>
<proteinExistence type="predicted"/>
<accession>A0A1I2WW37</accession>
<dbReference type="InterPro" id="IPR046348">
    <property type="entry name" value="SIS_dom_sf"/>
</dbReference>
<dbReference type="STRING" id="435880.SAMN04487988_11465"/>
<dbReference type="PANTHER" id="PTHR30390">
    <property type="entry name" value="SEDOHEPTULOSE 7-PHOSPHATE ISOMERASE / DNAA INITIATOR-ASSOCIATING FACTOR FOR REPLICATION INITIATION"/>
    <property type="match status" value="1"/>
</dbReference>
<keyword evidence="3" id="KW-1185">Reference proteome</keyword>
<dbReference type="Proteomes" id="UP000199642">
    <property type="component" value="Unassembled WGS sequence"/>
</dbReference>
<dbReference type="InterPro" id="IPR001347">
    <property type="entry name" value="SIS_dom"/>
</dbReference>
<dbReference type="InterPro" id="IPR035472">
    <property type="entry name" value="RpiR-like_SIS"/>
</dbReference>
<dbReference type="PROSITE" id="PS51464">
    <property type="entry name" value="SIS"/>
    <property type="match status" value="1"/>
</dbReference>
<evidence type="ECO:0000313" key="2">
    <source>
        <dbReference type="EMBL" id="SFH04937.1"/>
    </source>
</evidence>
<dbReference type="GO" id="GO:0097367">
    <property type="term" value="F:carbohydrate derivative binding"/>
    <property type="evidence" value="ECO:0007669"/>
    <property type="project" value="InterPro"/>
</dbReference>
<dbReference type="GO" id="GO:0016853">
    <property type="term" value="F:isomerase activity"/>
    <property type="evidence" value="ECO:0007669"/>
    <property type="project" value="UniProtKB-KW"/>
</dbReference>